<gene>
    <name evidence="2" type="ORF">AB6A40_009905</name>
</gene>
<accession>A0ABD6ETM0</accession>
<reference evidence="2 3" key="1">
    <citation type="submission" date="2024-08" db="EMBL/GenBank/DDBJ databases">
        <title>Gnathostoma spinigerum genome.</title>
        <authorList>
            <person name="Gonzalez-Bertolin B."/>
            <person name="Monzon S."/>
            <person name="Zaballos A."/>
            <person name="Jimenez P."/>
            <person name="Dekumyoy P."/>
            <person name="Varona S."/>
            <person name="Cuesta I."/>
            <person name="Sumanam S."/>
            <person name="Adisakwattana P."/>
            <person name="Gasser R.B."/>
            <person name="Hernandez-Gonzalez A."/>
            <person name="Young N.D."/>
            <person name="Perteguer M.J."/>
        </authorList>
    </citation>
    <scope>NUCLEOTIDE SEQUENCE [LARGE SCALE GENOMIC DNA]</scope>
    <source>
        <strain evidence="2">AL3</strain>
        <tissue evidence="2">Liver</tissue>
    </source>
</reference>
<name>A0ABD6ETM0_9BILA</name>
<feature type="region of interest" description="Disordered" evidence="1">
    <location>
        <begin position="1"/>
        <end position="45"/>
    </location>
</feature>
<proteinExistence type="predicted"/>
<protein>
    <submittedName>
        <fullName evidence="2">Uncharacterized protein</fullName>
    </submittedName>
</protein>
<evidence type="ECO:0000256" key="1">
    <source>
        <dbReference type="SAM" id="MobiDB-lite"/>
    </source>
</evidence>
<dbReference type="AlphaFoldDB" id="A0ABD6ETM0"/>
<comment type="caution">
    <text evidence="2">The sequence shown here is derived from an EMBL/GenBank/DDBJ whole genome shotgun (WGS) entry which is preliminary data.</text>
</comment>
<evidence type="ECO:0000313" key="3">
    <source>
        <dbReference type="Proteomes" id="UP001608902"/>
    </source>
</evidence>
<dbReference type="Proteomes" id="UP001608902">
    <property type="component" value="Unassembled WGS sequence"/>
</dbReference>
<sequence length="81" mass="8809">MTVLEESNDIHSSSPTNPDNSASTSEDPDDENETRSTTNDFEEEALIKPVIIDNPLIDLIISNLMNATAKEDVAAKSNTTM</sequence>
<evidence type="ECO:0000313" key="2">
    <source>
        <dbReference type="EMBL" id="MFH4983196.1"/>
    </source>
</evidence>
<dbReference type="EMBL" id="JBGFUD010011402">
    <property type="protein sequence ID" value="MFH4983196.1"/>
    <property type="molecule type" value="Genomic_DNA"/>
</dbReference>
<feature type="compositionally biased region" description="Polar residues" evidence="1">
    <location>
        <begin position="10"/>
        <end position="25"/>
    </location>
</feature>
<organism evidence="2 3">
    <name type="scientific">Gnathostoma spinigerum</name>
    <dbReference type="NCBI Taxonomy" id="75299"/>
    <lineage>
        <taxon>Eukaryota</taxon>
        <taxon>Metazoa</taxon>
        <taxon>Ecdysozoa</taxon>
        <taxon>Nematoda</taxon>
        <taxon>Chromadorea</taxon>
        <taxon>Rhabditida</taxon>
        <taxon>Spirurina</taxon>
        <taxon>Gnathostomatomorpha</taxon>
        <taxon>Gnathostomatoidea</taxon>
        <taxon>Gnathostomatidae</taxon>
        <taxon>Gnathostoma</taxon>
    </lineage>
</organism>
<keyword evidence="3" id="KW-1185">Reference proteome</keyword>